<dbReference type="Gene3D" id="3.40.50.300">
    <property type="entry name" value="P-loop containing nucleotide triphosphate hydrolases"/>
    <property type="match status" value="2"/>
</dbReference>
<dbReference type="Pfam" id="PF00271">
    <property type="entry name" value="Helicase_C"/>
    <property type="match status" value="1"/>
</dbReference>
<proteinExistence type="predicted"/>
<dbReference type="Pfam" id="PF17191">
    <property type="entry name" value="RecG_wedge"/>
    <property type="match status" value="1"/>
</dbReference>
<keyword evidence="7" id="KW-0234">DNA repair</keyword>
<feature type="domain" description="Helicase ATP-binding" evidence="9">
    <location>
        <begin position="307"/>
        <end position="472"/>
    </location>
</feature>
<keyword evidence="3" id="KW-0378">Hydrolase</keyword>
<dbReference type="InterPro" id="IPR012340">
    <property type="entry name" value="NA-bd_OB-fold"/>
</dbReference>
<dbReference type="InterPro" id="IPR047112">
    <property type="entry name" value="RecG/Mfd"/>
</dbReference>
<dbReference type="Proteomes" id="UP000431744">
    <property type="component" value="Unassembled WGS sequence"/>
</dbReference>
<evidence type="ECO:0000256" key="4">
    <source>
        <dbReference type="ARBA" id="ARBA00022806"/>
    </source>
</evidence>
<dbReference type="PANTHER" id="PTHR47964:SF1">
    <property type="entry name" value="ATP-DEPENDENT DNA HELICASE HOMOLOG RECG, CHLOROPLASTIC"/>
    <property type="match status" value="1"/>
</dbReference>
<dbReference type="GO" id="GO:0003678">
    <property type="term" value="F:DNA helicase activity"/>
    <property type="evidence" value="ECO:0007669"/>
    <property type="project" value="TreeGrafter"/>
</dbReference>
<dbReference type="GO" id="GO:0005524">
    <property type="term" value="F:ATP binding"/>
    <property type="evidence" value="ECO:0007669"/>
    <property type="project" value="UniProtKB-KW"/>
</dbReference>
<keyword evidence="1" id="KW-0547">Nucleotide-binding</keyword>
<feature type="domain" description="Helicase C-terminal" evidence="10">
    <location>
        <begin position="495"/>
        <end position="674"/>
    </location>
</feature>
<evidence type="ECO:0000256" key="5">
    <source>
        <dbReference type="ARBA" id="ARBA00022840"/>
    </source>
</evidence>
<keyword evidence="2" id="KW-0227">DNA damage</keyword>
<dbReference type="SUPFAM" id="SSF50249">
    <property type="entry name" value="Nucleic acid-binding proteins"/>
    <property type="match status" value="1"/>
</dbReference>
<dbReference type="GO" id="GO:0006281">
    <property type="term" value="P:DNA repair"/>
    <property type="evidence" value="ECO:0007669"/>
    <property type="project" value="UniProtKB-KW"/>
</dbReference>
<dbReference type="SMART" id="SM00487">
    <property type="entry name" value="DEXDc"/>
    <property type="match status" value="1"/>
</dbReference>
<reference evidence="11 12" key="1">
    <citation type="submission" date="2019-09" db="EMBL/GenBank/DDBJ databases">
        <title>Phylogeny of genus Pseudoclavibacter and closely related genus.</title>
        <authorList>
            <person name="Li Y."/>
        </authorList>
    </citation>
    <scope>NUCLEOTIDE SEQUENCE [LARGE SCALE GENOMIC DNA]</scope>
    <source>
        <strain evidence="11 12">EGI 60007</strain>
    </source>
</reference>
<dbReference type="InterPro" id="IPR033454">
    <property type="entry name" value="RecG_wedge"/>
</dbReference>
<dbReference type="InterPro" id="IPR014001">
    <property type="entry name" value="Helicase_ATP-bd"/>
</dbReference>
<sequence>MSPRKRPDATGDAPILRLVGADPFDLDSLLAEFMGAANAKALDRDFGIRRVDDLLHHYPRRYATRGQLTAIAETPIGEHVTLVAEVRSVQERKMRQRSGSITEVTIFDGRATATLTFFNQPWRVRDLRPGDRGTFSGKATLYRGGIQLAHPDFELFEEEDQQVGIAGETDVERWASELLPIYPASAAMPSWRIAQLIAEALTALGPLPDPVPEFVRAEAASMGYDAALRAMHAPATMSQVSTARRALRLTEAFVLQTALLQQRRAARAVASSPRTTGQGSLLARFDAALSFELTGDQRAVGDEIARELGDTAPMQRLVQGEVGSGKTVVAVRAMLQVADAAGQSALLAPTEVLATQHVRSIAAQLGPELMGEVQPTLLTGGMPQSERRRALLRIASGDARIVVGTHALLGDAVSFFDLGLVVVDEQHRFGVEQRERLRAKSDAPPHLLVLTATPIPRTVAMTVFGDLDVSTIAELPGGRAGITTHVVPAGERPGWLDRAWARTGEELGRGRQAFIVCPAIEVGDDGTEPLGDEDEGDAAGASALPVSVEAVAALARERPELAGRTVAELHGRMPSDEKDAIMRRFAEGGIDVLVATTVIEVGVNVPNASVMMVMGAERFGVSQLHQLRGRVGRGEHAGLCLLVTEAEAESTGRERVEAVASTLDGFELAQRDLELRREGDVLGSAQSGATSSLRLLRVARDGDLIDLARSAAGEVLEADPALESVEHEPLLAALARIRDEQRAFLEKS</sequence>
<evidence type="ECO:0000313" key="11">
    <source>
        <dbReference type="EMBL" id="KAB1649296.1"/>
    </source>
</evidence>
<dbReference type="CDD" id="cd04488">
    <property type="entry name" value="RecG_wedge_OBF"/>
    <property type="match status" value="1"/>
</dbReference>
<dbReference type="Pfam" id="PF00270">
    <property type="entry name" value="DEAD"/>
    <property type="match status" value="1"/>
</dbReference>
<keyword evidence="6" id="KW-0238">DNA-binding</keyword>
<dbReference type="PROSITE" id="PS51194">
    <property type="entry name" value="HELICASE_CTER"/>
    <property type="match status" value="1"/>
</dbReference>
<dbReference type="PROSITE" id="PS51192">
    <property type="entry name" value="HELICASE_ATP_BIND_1"/>
    <property type="match status" value="1"/>
</dbReference>
<dbReference type="Pfam" id="PF19833">
    <property type="entry name" value="RecG_dom3_C"/>
    <property type="match status" value="1"/>
</dbReference>
<name>A0A6H9WKA2_9MICO</name>
<evidence type="ECO:0000256" key="6">
    <source>
        <dbReference type="ARBA" id="ARBA00023125"/>
    </source>
</evidence>
<evidence type="ECO:0000256" key="8">
    <source>
        <dbReference type="ARBA" id="ARBA00049819"/>
    </source>
</evidence>
<keyword evidence="5" id="KW-0067">ATP-binding</keyword>
<evidence type="ECO:0000256" key="2">
    <source>
        <dbReference type="ARBA" id="ARBA00022763"/>
    </source>
</evidence>
<dbReference type="GO" id="GO:0003677">
    <property type="term" value="F:DNA binding"/>
    <property type="evidence" value="ECO:0007669"/>
    <property type="project" value="UniProtKB-KW"/>
</dbReference>
<dbReference type="InterPro" id="IPR011545">
    <property type="entry name" value="DEAD/DEAH_box_helicase_dom"/>
</dbReference>
<dbReference type="GO" id="GO:0016787">
    <property type="term" value="F:hydrolase activity"/>
    <property type="evidence" value="ECO:0007669"/>
    <property type="project" value="UniProtKB-KW"/>
</dbReference>
<organism evidence="11 12">
    <name type="scientific">Pseudoclavibacter endophyticus</name>
    <dbReference type="NCBI Taxonomy" id="1778590"/>
    <lineage>
        <taxon>Bacteria</taxon>
        <taxon>Bacillati</taxon>
        <taxon>Actinomycetota</taxon>
        <taxon>Actinomycetes</taxon>
        <taxon>Micrococcales</taxon>
        <taxon>Microbacteriaceae</taxon>
        <taxon>Pseudoclavibacter</taxon>
    </lineage>
</organism>
<dbReference type="SMART" id="SM00490">
    <property type="entry name" value="HELICc"/>
    <property type="match status" value="1"/>
</dbReference>
<evidence type="ECO:0000313" key="12">
    <source>
        <dbReference type="Proteomes" id="UP000431744"/>
    </source>
</evidence>
<dbReference type="InterPro" id="IPR045562">
    <property type="entry name" value="RecG_dom3_C"/>
</dbReference>
<dbReference type="PANTHER" id="PTHR47964">
    <property type="entry name" value="ATP-DEPENDENT DNA HELICASE HOMOLOG RECG, CHLOROPLASTIC"/>
    <property type="match status" value="1"/>
</dbReference>
<accession>A0A6H9WKA2</accession>
<evidence type="ECO:0000256" key="1">
    <source>
        <dbReference type="ARBA" id="ARBA00022741"/>
    </source>
</evidence>
<dbReference type="InterPro" id="IPR001650">
    <property type="entry name" value="Helicase_C-like"/>
</dbReference>
<dbReference type="InterPro" id="IPR027417">
    <property type="entry name" value="P-loop_NTPase"/>
</dbReference>
<dbReference type="AlphaFoldDB" id="A0A6H9WKA2"/>
<comment type="caution">
    <text evidence="11">The sequence shown here is derived from an EMBL/GenBank/DDBJ whole genome shotgun (WGS) entry which is preliminary data.</text>
</comment>
<evidence type="ECO:0000256" key="3">
    <source>
        <dbReference type="ARBA" id="ARBA00022801"/>
    </source>
</evidence>
<evidence type="ECO:0000259" key="9">
    <source>
        <dbReference type="PROSITE" id="PS51192"/>
    </source>
</evidence>
<evidence type="ECO:0000259" key="10">
    <source>
        <dbReference type="PROSITE" id="PS51194"/>
    </source>
</evidence>
<dbReference type="EMBL" id="WBJY01000001">
    <property type="protein sequence ID" value="KAB1649296.1"/>
    <property type="molecule type" value="Genomic_DNA"/>
</dbReference>
<gene>
    <name evidence="11" type="ORF">F8O04_03205</name>
</gene>
<dbReference type="OrthoDB" id="9804325at2"/>
<keyword evidence="4 11" id="KW-0347">Helicase</keyword>
<evidence type="ECO:0000256" key="7">
    <source>
        <dbReference type="ARBA" id="ARBA00023204"/>
    </source>
</evidence>
<protein>
    <recommendedName>
        <fullName evidence="8">Probable DNA 3'-5' helicase RecG</fullName>
    </recommendedName>
</protein>
<dbReference type="Gene3D" id="2.40.50.140">
    <property type="entry name" value="Nucleic acid-binding proteins"/>
    <property type="match status" value="1"/>
</dbReference>
<keyword evidence="12" id="KW-1185">Reference proteome</keyword>
<dbReference type="SUPFAM" id="SSF52540">
    <property type="entry name" value="P-loop containing nucleoside triphosphate hydrolases"/>
    <property type="match status" value="2"/>
</dbReference>